<evidence type="ECO:0000313" key="2">
    <source>
        <dbReference type="Proteomes" id="UP000029910"/>
    </source>
</evidence>
<accession>A0ABN4EKK8</accession>
<evidence type="ECO:0000313" key="1">
    <source>
        <dbReference type="EMBL" id="AIU33317.1"/>
    </source>
</evidence>
<name>A0ABN4EKK8_9CORY</name>
<dbReference type="EMBL" id="CP009622">
    <property type="protein sequence ID" value="AIU33317.1"/>
    <property type="molecule type" value="Genomic_DNA"/>
</dbReference>
<gene>
    <name evidence="1" type="ORF">CulFRC11_1758</name>
</gene>
<sequence length="42" mass="4779">MGAVVIGFGYIFIRYLKVLNITLRFALMKLLIIETVLCVSVF</sequence>
<organism evidence="1 2">
    <name type="scientific">Corynebacterium ramonii</name>
    <dbReference type="NCBI Taxonomy" id="3026968"/>
    <lineage>
        <taxon>Bacteria</taxon>
        <taxon>Bacillati</taxon>
        <taxon>Actinomycetota</taxon>
        <taxon>Actinomycetes</taxon>
        <taxon>Mycobacteriales</taxon>
        <taxon>Corynebacteriaceae</taxon>
        <taxon>Corynebacterium</taxon>
    </lineage>
</organism>
<proteinExistence type="predicted"/>
<reference evidence="1 2" key="1">
    <citation type="journal article" date="2015" name="Genome Announc.">
        <title>Genome Sequence of Corynebacterium ulcerans Strain FRC11.</title>
        <authorList>
            <person name="Benevides Lde J."/>
            <person name="Viana M.V."/>
            <person name="Mariano D.C."/>
            <person name="Rocha Fde S."/>
            <person name="Bagano P.C."/>
            <person name="Folador E.L."/>
            <person name="Pereira F.L."/>
            <person name="Dorella F.A."/>
            <person name="Leal C.A."/>
            <person name="Carvalho A.F."/>
            <person name="Soares Sde C."/>
            <person name="Carneiro A."/>
            <person name="Ramos R."/>
            <person name="Badell-Ocando E."/>
            <person name="Guiso N."/>
            <person name="Silva A."/>
            <person name="Figueiredo H."/>
            <person name="Azevedo V."/>
            <person name="Guimaraes L.C."/>
        </authorList>
    </citation>
    <scope>NUCLEOTIDE SEQUENCE [LARGE SCALE GENOMIC DNA]</scope>
    <source>
        <strain evidence="2">FRC0011</strain>
    </source>
</reference>
<protein>
    <submittedName>
        <fullName evidence="1">Uncharacterized protein</fullName>
    </submittedName>
</protein>
<keyword evidence="2" id="KW-1185">Reference proteome</keyword>
<dbReference type="Proteomes" id="UP000029910">
    <property type="component" value="Chromosome"/>
</dbReference>